<dbReference type="Proteomes" id="UP000187251">
    <property type="component" value="Unassembled WGS sequence"/>
</dbReference>
<reference evidence="1 2" key="1">
    <citation type="submission" date="2016-09" db="EMBL/GenBank/DDBJ databases">
        <title>Phylogenomics of Achromobacter.</title>
        <authorList>
            <person name="Jeukens J."/>
            <person name="Freschi L."/>
            <person name="Vincent A.T."/>
            <person name="Emond-Rheault J.-G."/>
            <person name="Kukavica-Ibrulj I."/>
            <person name="Charette S.J."/>
            <person name="Levesque R.C."/>
        </authorList>
    </citation>
    <scope>NUCLEOTIDE SEQUENCE [LARGE SCALE GENOMIC DNA]</scope>
    <source>
        <strain evidence="1 2">AUS488</strain>
    </source>
</reference>
<organism evidence="1 2">
    <name type="scientific">Alcaligenes xylosoxydans xylosoxydans</name>
    <name type="common">Achromobacter xylosoxidans</name>
    <dbReference type="NCBI Taxonomy" id="85698"/>
    <lineage>
        <taxon>Bacteria</taxon>
        <taxon>Pseudomonadati</taxon>
        <taxon>Pseudomonadota</taxon>
        <taxon>Betaproteobacteria</taxon>
        <taxon>Burkholderiales</taxon>
        <taxon>Alcaligenaceae</taxon>
        <taxon>Achromobacter</taxon>
    </lineage>
</organism>
<gene>
    <name evidence="1" type="ORF">BIZ92_20090</name>
</gene>
<evidence type="ECO:0000313" key="1">
    <source>
        <dbReference type="EMBL" id="OMG91335.1"/>
    </source>
</evidence>
<dbReference type="AlphaFoldDB" id="A0A1R1JY81"/>
<accession>A0A1R1JY81</accession>
<name>A0A1R1JY81_ALCXX</name>
<protein>
    <submittedName>
        <fullName evidence="1">Uncharacterized protein</fullName>
    </submittedName>
</protein>
<dbReference type="EMBL" id="MJMN01000004">
    <property type="protein sequence ID" value="OMG91335.1"/>
    <property type="molecule type" value="Genomic_DNA"/>
</dbReference>
<proteinExistence type="predicted"/>
<evidence type="ECO:0000313" key="2">
    <source>
        <dbReference type="Proteomes" id="UP000187251"/>
    </source>
</evidence>
<comment type="caution">
    <text evidence="1">The sequence shown here is derived from an EMBL/GenBank/DDBJ whole genome shotgun (WGS) entry which is preliminary data.</text>
</comment>
<sequence>MVATLVAKISPIDLRFLQFIVQDIVIAVAPMLRTRQFGKGRILRLAYMVKLYGFPAVVERRTAIPHSFQIGLAERILPVIIDITADQHVLSIDRLWFQIRIFINIRFGVATDGVQNRVRVAEALKPVPSLIAQRR</sequence>